<dbReference type="PANTHER" id="PTHR11709:SF488">
    <property type="entry name" value="LACCASE-RELATED"/>
    <property type="match status" value="1"/>
</dbReference>
<dbReference type="Pfam" id="PF07732">
    <property type="entry name" value="Cu-oxidase_3"/>
    <property type="match status" value="1"/>
</dbReference>
<feature type="chain" id="PRO_5001640883" description="Multicopper oxidase" evidence="8">
    <location>
        <begin position="20"/>
        <end position="603"/>
    </location>
</feature>
<keyword evidence="4" id="KW-0560">Oxidoreductase</keyword>
<dbReference type="InParanoid" id="A0A067LYP6"/>
<dbReference type="InterPro" id="IPR011706">
    <property type="entry name" value="Cu-oxidase_C"/>
</dbReference>
<sequence length="603" mass="65510">MRLSLVALFTGTLANIVFALPGAVQVARDQGPSTRKYDLELTTGYAASDGITRPVYFVNGITPGPQITAKKGDDLEITVTNKLPVNVTIHWHGIDQVNTDWSDGVPGVTQGMIVPGEVFIYRWTATQSGLYWYHAHSRDIYDDGVRGVIYLEPADDEDTPFDLISSDPDDVSAMVAANKNPSIVALGDRKHFDSERDLAEWNRTHIEQLCVDSLLVNGKGRVICPTPQALAPYIAPPVTNLTARGCIPPDSPILTSGFNDTKPQLVSPDVFYNCDNTTAPFSVVSVDPTGKWAALGFVNTAGLWQIKVSVDGHKLYVYAADGQYHHPQIVDVVTIPIGERYQVMIKLDQPAADYTIRIAADGLPQYISGYAVLSYTKSCDDVVTSLPPDVNPAMAYGGLILNNATTLNPLSLQPYPASLAPPQEATHTFFLDINRTSSLTWALDKTSYLPFHELQSPVLFAPQDAAAELDPTLLFSYPLGSVIDLVLQSAVGDPPHPVHKHKHNAWIIGYGTVPFTWDSVASAIKEQPSLFNLVNPPLRDGFNTPPATTSAAFLVIRLVVTEASVTYMHCHINTHQMGGMAVVLLEGADQLAPIPPYYLNGGK</sequence>
<dbReference type="InterPro" id="IPR001117">
    <property type="entry name" value="Cu-oxidase_2nd"/>
</dbReference>
<evidence type="ECO:0000259" key="9">
    <source>
        <dbReference type="Pfam" id="PF00394"/>
    </source>
</evidence>
<dbReference type="CDD" id="cd13898">
    <property type="entry name" value="CuRO_3_Abr2_like"/>
    <property type="match status" value="1"/>
</dbReference>
<dbReference type="PROSITE" id="PS00080">
    <property type="entry name" value="MULTICOPPER_OXIDASE2"/>
    <property type="match status" value="1"/>
</dbReference>
<keyword evidence="2" id="KW-0479">Metal-binding</keyword>
<dbReference type="AlphaFoldDB" id="A0A067LYP6"/>
<dbReference type="InterPro" id="IPR008972">
    <property type="entry name" value="Cupredoxin"/>
</dbReference>
<keyword evidence="7" id="KW-0325">Glycoprotein</keyword>
<dbReference type="InterPro" id="IPR011707">
    <property type="entry name" value="Cu-oxidase-like_N"/>
</dbReference>
<name>A0A067LYP6_BOTB1</name>
<dbReference type="HOGENOM" id="CLU_006504_5_0_1"/>
<dbReference type="STRING" id="930990.A0A067LYP6"/>
<evidence type="ECO:0000259" key="11">
    <source>
        <dbReference type="Pfam" id="PF07732"/>
    </source>
</evidence>
<feature type="domain" description="Plastocyanin-like" evidence="9">
    <location>
        <begin position="208"/>
        <end position="376"/>
    </location>
</feature>
<reference evidence="13" key="1">
    <citation type="journal article" date="2014" name="Proc. Natl. Acad. Sci. U.S.A.">
        <title>Extensive sampling of basidiomycete genomes demonstrates inadequacy of the white-rot/brown-rot paradigm for wood decay fungi.</title>
        <authorList>
            <person name="Riley R."/>
            <person name="Salamov A.A."/>
            <person name="Brown D.W."/>
            <person name="Nagy L.G."/>
            <person name="Floudas D."/>
            <person name="Held B.W."/>
            <person name="Levasseur A."/>
            <person name="Lombard V."/>
            <person name="Morin E."/>
            <person name="Otillar R."/>
            <person name="Lindquist E.A."/>
            <person name="Sun H."/>
            <person name="LaButti K.M."/>
            <person name="Schmutz J."/>
            <person name="Jabbour D."/>
            <person name="Luo H."/>
            <person name="Baker S.E."/>
            <person name="Pisabarro A.G."/>
            <person name="Walton J.D."/>
            <person name="Blanchette R.A."/>
            <person name="Henrissat B."/>
            <person name="Martin F."/>
            <person name="Cullen D."/>
            <person name="Hibbett D.S."/>
            <person name="Grigoriev I.V."/>
        </authorList>
    </citation>
    <scope>NUCLEOTIDE SEQUENCE [LARGE SCALE GENOMIC DNA]</scope>
    <source>
        <strain evidence="13">FD-172 SS1</strain>
    </source>
</reference>
<keyword evidence="13" id="KW-1185">Reference proteome</keyword>
<evidence type="ECO:0000256" key="4">
    <source>
        <dbReference type="ARBA" id="ARBA00023002"/>
    </source>
</evidence>
<dbReference type="CDD" id="cd13876">
    <property type="entry name" value="CuRO_2_Abr2_like"/>
    <property type="match status" value="1"/>
</dbReference>
<keyword evidence="3 8" id="KW-0732">Signal</keyword>
<evidence type="ECO:0000313" key="13">
    <source>
        <dbReference type="Proteomes" id="UP000027195"/>
    </source>
</evidence>
<evidence type="ECO:0000256" key="3">
    <source>
        <dbReference type="ARBA" id="ARBA00022729"/>
    </source>
</evidence>
<dbReference type="PANTHER" id="PTHR11709">
    <property type="entry name" value="MULTI-COPPER OXIDASE"/>
    <property type="match status" value="1"/>
</dbReference>
<dbReference type="Pfam" id="PF07731">
    <property type="entry name" value="Cu-oxidase_2"/>
    <property type="match status" value="1"/>
</dbReference>
<evidence type="ECO:0000256" key="5">
    <source>
        <dbReference type="ARBA" id="ARBA00023008"/>
    </source>
</evidence>
<dbReference type="Proteomes" id="UP000027195">
    <property type="component" value="Unassembled WGS sequence"/>
</dbReference>
<evidence type="ECO:0000256" key="6">
    <source>
        <dbReference type="ARBA" id="ARBA00023157"/>
    </source>
</evidence>
<accession>A0A067LYP6</accession>
<dbReference type="GO" id="GO:0016491">
    <property type="term" value="F:oxidoreductase activity"/>
    <property type="evidence" value="ECO:0007669"/>
    <property type="project" value="UniProtKB-KW"/>
</dbReference>
<comment type="similarity">
    <text evidence="1">Belongs to the multicopper oxidase family.</text>
</comment>
<evidence type="ECO:0008006" key="14">
    <source>
        <dbReference type="Google" id="ProtNLM"/>
    </source>
</evidence>
<feature type="domain" description="Plastocyanin-like" evidence="11">
    <location>
        <begin position="45"/>
        <end position="154"/>
    </location>
</feature>
<gene>
    <name evidence="12" type="ORF">BOTBODRAFT_191846</name>
</gene>
<keyword evidence="6" id="KW-1015">Disulfide bond</keyword>
<evidence type="ECO:0000256" key="2">
    <source>
        <dbReference type="ARBA" id="ARBA00022723"/>
    </source>
</evidence>
<dbReference type="OrthoDB" id="2121828at2759"/>
<dbReference type="CDD" id="cd13850">
    <property type="entry name" value="CuRO_1_Abr2_like"/>
    <property type="match status" value="1"/>
</dbReference>
<dbReference type="Gene3D" id="2.60.40.420">
    <property type="entry name" value="Cupredoxins - blue copper proteins"/>
    <property type="match status" value="3"/>
</dbReference>
<organism evidence="12 13">
    <name type="scientific">Botryobasidium botryosum (strain FD-172 SS1)</name>
    <dbReference type="NCBI Taxonomy" id="930990"/>
    <lineage>
        <taxon>Eukaryota</taxon>
        <taxon>Fungi</taxon>
        <taxon>Dikarya</taxon>
        <taxon>Basidiomycota</taxon>
        <taxon>Agaricomycotina</taxon>
        <taxon>Agaricomycetes</taxon>
        <taxon>Cantharellales</taxon>
        <taxon>Botryobasidiaceae</taxon>
        <taxon>Botryobasidium</taxon>
    </lineage>
</organism>
<evidence type="ECO:0000313" key="12">
    <source>
        <dbReference type="EMBL" id="KDQ08359.1"/>
    </source>
</evidence>
<evidence type="ECO:0000256" key="1">
    <source>
        <dbReference type="ARBA" id="ARBA00010609"/>
    </source>
</evidence>
<dbReference type="Pfam" id="PF00394">
    <property type="entry name" value="Cu-oxidase"/>
    <property type="match status" value="1"/>
</dbReference>
<evidence type="ECO:0000256" key="7">
    <source>
        <dbReference type="ARBA" id="ARBA00023180"/>
    </source>
</evidence>
<feature type="domain" description="Plastocyanin-like" evidence="10">
    <location>
        <begin position="471"/>
        <end position="588"/>
    </location>
</feature>
<feature type="signal peptide" evidence="8">
    <location>
        <begin position="1"/>
        <end position="19"/>
    </location>
</feature>
<dbReference type="InterPro" id="IPR002355">
    <property type="entry name" value="Cu_oxidase_Cu_BS"/>
</dbReference>
<keyword evidence="5" id="KW-0186">Copper</keyword>
<protein>
    <recommendedName>
        <fullName evidence="14">Multicopper oxidase</fullName>
    </recommendedName>
</protein>
<evidence type="ECO:0000256" key="8">
    <source>
        <dbReference type="SAM" id="SignalP"/>
    </source>
</evidence>
<evidence type="ECO:0000259" key="10">
    <source>
        <dbReference type="Pfam" id="PF07731"/>
    </source>
</evidence>
<dbReference type="GO" id="GO:0005507">
    <property type="term" value="F:copper ion binding"/>
    <property type="evidence" value="ECO:0007669"/>
    <property type="project" value="InterPro"/>
</dbReference>
<dbReference type="InterPro" id="IPR045087">
    <property type="entry name" value="Cu-oxidase_fam"/>
</dbReference>
<proteinExistence type="inferred from homology"/>
<dbReference type="SUPFAM" id="SSF49503">
    <property type="entry name" value="Cupredoxins"/>
    <property type="match status" value="3"/>
</dbReference>
<dbReference type="EMBL" id="KL198092">
    <property type="protein sequence ID" value="KDQ08359.1"/>
    <property type="molecule type" value="Genomic_DNA"/>
</dbReference>